<evidence type="ECO:0000256" key="5">
    <source>
        <dbReference type="ARBA" id="ARBA00022475"/>
    </source>
</evidence>
<dbReference type="FunFam" id="1.20.1560.10:FF:000020">
    <property type="entry name" value="ABC metal ion transporter"/>
    <property type="match status" value="1"/>
</dbReference>
<evidence type="ECO:0000256" key="8">
    <source>
        <dbReference type="ARBA" id="ARBA00022737"/>
    </source>
</evidence>
<feature type="transmembrane region" description="Helical" evidence="16">
    <location>
        <begin position="590"/>
        <end position="613"/>
    </location>
</feature>
<dbReference type="GO" id="GO:0000323">
    <property type="term" value="C:lytic vacuole"/>
    <property type="evidence" value="ECO:0007669"/>
    <property type="project" value="UniProtKB-ARBA"/>
</dbReference>
<keyword evidence="13 16" id="KW-0472">Membrane</keyword>
<evidence type="ECO:0000256" key="2">
    <source>
        <dbReference type="ARBA" id="ARBA00004651"/>
    </source>
</evidence>
<dbReference type="InterPro" id="IPR017871">
    <property type="entry name" value="ABC_transporter-like_CS"/>
</dbReference>
<feature type="transmembrane region" description="Helical" evidence="16">
    <location>
        <begin position="179"/>
        <end position="202"/>
    </location>
</feature>
<dbReference type="InterPro" id="IPR005292">
    <property type="entry name" value="MRP"/>
</dbReference>
<dbReference type="InterPro" id="IPR003593">
    <property type="entry name" value="AAA+_ATPase"/>
</dbReference>
<dbReference type="PANTHER" id="PTHR24223">
    <property type="entry name" value="ATP-BINDING CASSETTE SUB-FAMILY C"/>
    <property type="match status" value="1"/>
</dbReference>
<keyword evidence="20" id="KW-1185">Reference proteome</keyword>
<comment type="similarity">
    <text evidence="3">Belongs to the ABC transporter superfamily. ABCC family. Conjugate transporter (TC 3.A.1.208) subfamily.</text>
</comment>
<evidence type="ECO:0000313" key="20">
    <source>
        <dbReference type="Proteomes" id="UP001283361"/>
    </source>
</evidence>
<evidence type="ECO:0000256" key="14">
    <source>
        <dbReference type="ARBA" id="ARBA00024220"/>
    </source>
</evidence>
<feature type="transmembrane region" description="Helical" evidence="16">
    <location>
        <begin position="149"/>
        <end position="167"/>
    </location>
</feature>
<dbReference type="FunFam" id="1.20.1560.10:FF:000001">
    <property type="entry name" value="ATP-binding cassette subfamily C member 1"/>
    <property type="match status" value="1"/>
</dbReference>
<keyword evidence="5" id="KW-1003">Cell membrane</keyword>
<protein>
    <recommendedName>
        <fullName evidence="14">ABC-type glutathione-S-conjugate transporter</fullName>
        <ecNumber evidence="14">7.6.2.3</ecNumber>
    </recommendedName>
</protein>
<evidence type="ECO:0000256" key="10">
    <source>
        <dbReference type="ARBA" id="ARBA00022840"/>
    </source>
</evidence>
<evidence type="ECO:0000256" key="11">
    <source>
        <dbReference type="ARBA" id="ARBA00022967"/>
    </source>
</evidence>
<keyword evidence="6" id="KW-0926">Vacuole</keyword>
<evidence type="ECO:0000259" key="17">
    <source>
        <dbReference type="PROSITE" id="PS50893"/>
    </source>
</evidence>
<dbReference type="GO" id="GO:0016887">
    <property type="term" value="F:ATP hydrolysis activity"/>
    <property type="evidence" value="ECO:0007669"/>
    <property type="project" value="InterPro"/>
</dbReference>
<dbReference type="GO" id="GO:0015431">
    <property type="term" value="F:ABC-type glutathione S-conjugate transporter activity"/>
    <property type="evidence" value="ECO:0007669"/>
    <property type="project" value="UniProtKB-EC"/>
</dbReference>
<comment type="subcellular location">
    <subcellularLocation>
        <location evidence="2">Cell membrane</location>
        <topology evidence="2">Multi-pass membrane protein</topology>
    </subcellularLocation>
    <subcellularLocation>
        <location evidence="1">Vacuole membrane</location>
        <topology evidence="1">Multi-pass membrane protein</topology>
    </subcellularLocation>
</comment>
<dbReference type="NCBIfam" id="TIGR00957">
    <property type="entry name" value="MRP_assoc_pro"/>
    <property type="match status" value="1"/>
</dbReference>
<dbReference type="CDD" id="cd18603">
    <property type="entry name" value="ABC_6TM_MRP1_2_3_6_D2_like"/>
    <property type="match status" value="1"/>
</dbReference>
<keyword evidence="10" id="KW-0067">ATP-binding</keyword>
<evidence type="ECO:0000256" key="6">
    <source>
        <dbReference type="ARBA" id="ARBA00022554"/>
    </source>
</evidence>
<dbReference type="SUPFAM" id="SSF90123">
    <property type="entry name" value="ABC transporter transmembrane region"/>
    <property type="match status" value="2"/>
</dbReference>
<dbReference type="EC" id="7.6.2.3" evidence="14"/>
<feature type="domain" description="ABC transmembrane type-1" evidence="18">
    <location>
        <begin position="1045"/>
        <end position="1332"/>
    </location>
</feature>
<feature type="domain" description="ABC transmembrane type-1" evidence="18">
    <location>
        <begin position="375"/>
        <end position="651"/>
    </location>
</feature>
<feature type="transmembrane region" description="Helical" evidence="16">
    <location>
        <begin position="480"/>
        <end position="502"/>
    </location>
</feature>
<evidence type="ECO:0000256" key="7">
    <source>
        <dbReference type="ARBA" id="ARBA00022692"/>
    </source>
</evidence>
<dbReference type="Pfam" id="PF00005">
    <property type="entry name" value="ABC_tran"/>
    <property type="match status" value="2"/>
</dbReference>
<dbReference type="FunFam" id="3.40.50.300:FF:000074">
    <property type="entry name" value="Multidrug resistance-associated protein 5 isoform 1"/>
    <property type="match status" value="1"/>
</dbReference>
<dbReference type="InterPro" id="IPR050173">
    <property type="entry name" value="ABC_transporter_C-like"/>
</dbReference>
<evidence type="ECO:0000259" key="18">
    <source>
        <dbReference type="PROSITE" id="PS50929"/>
    </source>
</evidence>
<dbReference type="EMBL" id="JAWDGP010003764">
    <property type="protein sequence ID" value="KAK3771211.1"/>
    <property type="molecule type" value="Genomic_DNA"/>
</dbReference>
<keyword evidence="4" id="KW-0813">Transport</keyword>
<dbReference type="Gene3D" id="3.40.50.300">
    <property type="entry name" value="P-loop containing nucleotide triphosphate hydrolases"/>
    <property type="match status" value="2"/>
</dbReference>
<feature type="domain" description="ABC transporter" evidence="17">
    <location>
        <begin position="1369"/>
        <end position="1603"/>
    </location>
</feature>
<feature type="transmembrane region" description="Helical" evidence="16">
    <location>
        <begin position="625"/>
        <end position="648"/>
    </location>
</feature>
<proteinExistence type="inferred from homology"/>
<keyword evidence="12 16" id="KW-1133">Transmembrane helix</keyword>
<dbReference type="SMART" id="SM00382">
    <property type="entry name" value="AAA"/>
    <property type="match status" value="2"/>
</dbReference>
<dbReference type="InterPro" id="IPR011527">
    <property type="entry name" value="ABC1_TM_dom"/>
</dbReference>
<dbReference type="PROSITE" id="PS50893">
    <property type="entry name" value="ABC_TRANSPORTER_2"/>
    <property type="match status" value="2"/>
</dbReference>
<evidence type="ECO:0000256" key="15">
    <source>
        <dbReference type="ARBA" id="ARBA00047523"/>
    </source>
</evidence>
<evidence type="ECO:0000256" key="3">
    <source>
        <dbReference type="ARBA" id="ARBA00009726"/>
    </source>
</evidence>
<dbReference type="GO" id="GO:0005524">
    <property type="term" value="F:ATP binding"/>
    <property type="evidence" value="ECO:0007669"/>
    <property type="project" value="UniProtKB-KW"/>
</dbReference>
<accession>A0AAE1DHX8</accession>
<dbReference type="SUPFAM" id="SSF52540">
    <property type="entry name" value="P-loop containing nucleoside triphosphate hydrolases"/>
    <property type="match status" value="2"/>
</dbReference>
<dbReference type="Proteomes" id="UP001283361">
    <property type="component" value="Unassembled WGS sequence"/>
</dbReference>
<feature type="transmembrane region" description="Helical" evidence="16">
    <location>
        <begin position="375"/>
        <end position="395"/>
    </location>
</feature>
<feature type="transmembrane region" description="Helical" evidence="16">
    <location>
        <begin position="1091"/>
        <end position="1116"/>
    </location>
</feature>
<evidence type="ECO:0000256" key="13">
    <source>
        <dbReference type="ARBA" id="ARBA00023136"/>
    </source>
</evidence>
<sequence length="1608" mass="180620">MSLSGTYNYTTPSERFTDGFCTDAIWDTRLLLGTSWPRLTQCFQDTVLTYIPFACFWIPLPLHMYRLASDPGIRPLSLSSFTTLKIFVAASMSLLSLITILDDQSQRGMYYLTHTAPAHIVANIIRLITYGSAAFVINFERKYRVTSSGVLFVFWSTTTLCDIVPLYSKIMLQEYKTSLVQFGLFILIFMAEFIQMVFNCFVELNSHEIVWDRTSPEVTASFPSQSFYWWITRTVYTGWKRDLSEGDLFDLHPRDTSDSLVPVFERHWVSEIVRHKRKREEQEQYFLHNQGLDMTDISNSYTSSFHHDYSERAPLLGADMNGKVTQRKSNGNIKQRVSFAGVDTPNPLKKTRPSLLKVLSQMMGPRLMVGLVQKILSDMFLLCSPLLLSLLINYADNKENDYAWKGFALAILLFVSQMFKSILFNLSFWSSQIVGMQMKTTLIAAIYKKALTMNNEAKKESTAGEIVNLMSVDCQRIMEVMNFFFFAWTTPLQIIAAIAILYQFIGASAIAGLAVLLLTVPLNSYLAARQQKLQVMNLELKDSRLRLTNEALAGMKVLKLYAWEPAFQKKISDIRDEETRVLLSIAHLNAMISVCYNIAPYLVMLATFAVYVNTSEENHLDANKAFVALSFFNLLKVPLALLSTIISMSVQAIVSIERINAFLCTEDLSRDSIKKDSRAAFAIDIENGTFTWDKESSPALVNINFKVPEGKLFAVVGPVGTGKSSLMSALLGEMEKLSGRAVIKSKVAYVPQQAWIQNATVRDNILFGKPYDKRKYKKVLYACALERDLEILSAGDMTEIGEKGINLSGGQKQRVSLARAVYSNADIYILDDPLSAVDSHVGKHIFTHVIGDRGLLKGKTRILVTHGAHWLPLVDSIIVLENGWITESGSYEDLMAQKGAFSEFIKTYLLGGDAEGHSGDEDPDISAIRAKLRTDAESALSDIGTSGDEMVRRQFSRSKSQDPDFKDRCKSTAFRKRCNSQVLYQESVTLTASGLHQVPTYLYDEEVIEETVAGKLVQDEKMEKGKVKLSVFWSYTRAMGRNLMALAFILFALFQVVSAWSNFWLNNWTQDSYLANISLSGTGKYKEKNDYYLGIFGLFGIIQIIFLVIHNIIYWIRMVVAAKRLHAGMLASIFRSPMSFFDTTPLGRVMNRFSRDIEVVDNTLPLIVRDYMTTVFSCLVVLVVISISSPLFLSLVIPILIIYLFIQNFYIPTSRQLKRIESVTRSPVYTHFSETISGGPTIRAYDASLRFMRESKARVDRNQSFYYISLAANRWLGMNLEVLANIVILGSAVFAVLTPGISGGDIGLSVSYAIQVSSNLTWMVRQMSDLETNIVSVERLKEYSELDSEAEWIVPHHRPVPDWPQEGVVKISDYQTRYRAGLDLVLKGITCDFKAGEKVGIVGRTGAGKSSLALALFRLIEASSGSISVDGINLGEIGLHDVRSRLTILPQDPVLFFGSLRMNLDPLDVYSDGQLWAALTRAHLRDFVVSLPEGLDYPVGEEGQSLSVGQRQLVCLARALLKKTKILILDEATAAVDMETDTLIQNTIRSEFEACTIITIAHRLNTIMDYDRIMVLDAGLIKEFDSPSNLLADEDSAFYSMAREANLV</sequence>
<dbReference type="Gene3D" id="1.20.1560.10">
    <property type="entry name" value="ABC transporter type 1, transmembrane domain"/>
    <property type="match status" value="2"/>
</dbReference>
<dbReference type="Pfam" id="PF00664">
    <property type="entry name" value="ABC_membrane"/>
    <property type="match status" value="2"/>
</dbReference>
<feature type="transmembrane region" description="Helical" evidence="16">
    <location>
        <begin position="508"/>
        <end position="528"/>
    </location>
</feature>
<dbReference type="Pfam" id="PF24357">
    <property type="entry name" value="TMD0_ABC"/>
    <property type="match status" value="1"/>
</dbReference>
<keyword evidence="7 16" id="KW-0812">Transmembrane</keyword>
<comment type="caution">
    <text evidence="19">The sequence shown here is derived from an EMBL/GenBank/DDBJ whole genome shotgun (WGS) entry which is preliminary data.</text>
</comment>
<dbReference type="FunFam" id="3.40.50.300:FF:000293">
    <property type="entry name" value="ATP binding cassette subfamily C member 1"/>
    <property type="match status" value="1"/>
</dbReference>
<feature type="transmembrane region" description="Helical" evidence="16">
    <location>
        <begin position="77"/>
        <end position="100"/>
    </location>
</feature>
<feature type="transmembrane region" description="Helical" evidence="16">
    <location>
        <begin position="407"/>
        <end position="429"/>
    </location>
</feature>
<dbReference type="CDD" id="cd18595">
    <property type="entry name" value="ABC_6TM_MRP1_2_3_6_D1_like"/>
    <property type="match status" value="1"/>
</dbReference>
<dbReference type="GO" id="GO:0005886">
    <property type="term" value="C:plasma membrane"/>
    <property type="evidence" value="ECO:0007669"/>
    <property type="project" value="UniProtKB-SubCell"/>
</dbReference>
<dbReference type="PROSITE" id="PS00211">
    <property type="entry name" value="ABC_TRANSPORTER_1"/>
    <property type="match status" value="2"/>
</dbReference>
<dbReference type="InterPro" id="IPR027417">
    <property type="entry name" value="P-loop_NTPase"/>
</dbReference>
<evidence type="ECO:0000256" key="12">
    <source>
        <dbReference type="ARBA" id="ARBA00022989"/>
    </source>
</evidence>
<organism evidence="19 20">
    <name type="scientific">Elysia crispata</name>
    <name type="common">lettuce slug</name>
    <dbReference type="NCBI Taxonomy" id="231223"/>
    <lineage>
        <taxon>Eukaryota</taxon>
        <taxon>Metazoa</taxon>
        <taxon>Spiralia</taxon>
        <taxon>Lophotrochozoa</taxon>
        <taxon>Mollusca</taxon>
        <taxon>Gastropoda</taxon>
        <taxon>Heterobranchia</taxon>
        <taxon>Euthyneura</taxon>
        <taxon>Panpulmonata</taxon>
        <taxon>Sacoglossa</taxon>
        <taxon>Placobranchoidea</taxon>
        <taxon>Plakobranchidae</taxon>
        <taxon>Elysia</taxon>
    </lineage>
</organism>
<name>A0AAE1DHX8_9GAST</name>
<feature type="transmembrane region" description="Helical" evidence="16">
    <location>
        <begin position="120"/>
        <end position="137"/>
    </location>
</feature>
<keyword evidence="11" id="KW-1278">Translocase</keyword>
<evidence type="ECO:0000313" key="19">
    <source>
        <dbReference type="EMBL" id="KAK3771211.1"/>
    </source>
</evidence>
<evidence type="ECO:0000256" key="16">
    <source>
        <dbReference type="SAM" id="Phobius"/>
    </source>
</evidence>
<gene>
    <name evidence="19" type="ORF">RRG08_053354</name>
</gene>
<dbReference type="InterPro" id="IPR036640">
    <property type="entry name" value="ABC1_TM_sf"/>
</dbReference>
<dbReference type="InterPro" id="IPR056227">
    <property type="entry name" value="TMD0_ABC"/>
</dbReference>
<keyword evidence="8" id="KW-0677">Repeat</keyword>
<dbReference type="InterPro" id="IPR003439">
    <property type="entry name" value="ABC_transporter-like_ATP-bd"/>
</dbReference>
<dbReference type="PROSITE" id="PS50929">
    <property type="entry name" value="ABC_TM1F"/>
    <property type="match status" value="2"/>
</dbReference>
<feature type="domain" description="ABC transporter" evidence="17">
    <location>
        <begin position="683"/>
        <end position="907"/>
    </location>
</feature>
<evidence type="ECO:0000256" key="4">
    <source>
        <dbReference type="ARBA" id="ARBA00022448"/>
    </source>
</evidence>
<dbReference type="GO" id="GO:0005774">
    <property type="term" value="C:vacuolar membrane"/>
    <property type="evidence" value="ECO:0007669"/>
    <property type="project" value="UniProtKB-SubCell"/>
</dbReference>
<dbReference type="PANTHER" id="PTHR24223:SF443">
    <property type="entry name" value="MULTIDRUG-RESISTANCE LIKE PROTEIN 1, ISOFORM I"/>
    <property type="match status" value="1"/>
</dbReference>
<feature type="transmembrane region" description="Helical" evidence="16">
    <location>
        <begin position="47"/>
        <end position="65"/>
    </location>
</feature>
<keyword evidence="9" id="KW-0547">Nucleotide-binding</keyword>
<dbReference type="CDD" id="cd03244">
    <property type="entry name" value="ABCC_MRP_domain2"/>
    <property type="match status" value="1"/>
</dbReference>
<dbReference type="CDD" id="cd03250">
    <property type="entry name" value="ABCC_MRP_domain1"/>
    <property type="match status" value="1"/>
</dbReference>
<evidence type="ECO:0000256" key="1">
    <source>
        <dbReference type="ARBA" id="ARBA00004128"/>
    </source>
</evidence>
<evidence type="ECO:0000256" key="9">
    <source>
        <dbReference type="ARBA" id="ARBA00022741"/>
    </source>
</evidence>
<reference evidence="19" key="1">
    <citation type="journal article" date="2023" name="G3 (Bethesda)">
        <title>A reference genome for the long-term kleptoplast-retaining sea slug Elysia crispata morphotype clarki.</title>
        <authorList>
            <person name="Eastman K.E."/>
            <person name="Pendleton A.L."/>
            <person name="Shaikh M.A."/>
            <person name="Suttiyut T."/>
            <person name="Ogas R."/>
            <person name="Tomko P."/>
            <person name="Gavelis G."/>
            <person name="Widhalm J.R."/>
            <person name="Wisecaver J.H."/>
        </authorList>
    </citation>
    <scope>NUCLEOTIDE SEQUENCE</scope>
    <source>
        <strain evidence="19">ECLA1</strain>
    </source>
</reference>
<feature type="transmembrane region" description="Helical" evidence="16">
    <location>
        <begin position="1043"/>
        <end position="1065"/>
    </location>
</feature>
<comment type="catalytic activity">
    <reaction evidence="15">
        <text>leukotriene C4(in) + ATP + H2O = leukotriene C4(out) + ADP + phosphate + H(+)</text>
        <dbReference type="Rhea" id="RHEA:38963"/>
        <dbReference type="ChEBI" id="CHEBI:15377"/>
        <dbReference type="ChEBI" id="CHEBI:15378"/>
        <dbReference type="ChEBI" id="CHEBI:30616"/>
        <dbReference type="ChEBI" id="CHEBI:43474"/>
        <dbReference type="ChEBI" id="CHEBI:57973"/>
        <dbReference type="ChEBI" id="CHEBI:456216"/>
    </reaction>
    <physiologicalReaction direction="left-to-right" evidence="15">
        <dbReference type="Rhea" id="RHEA:38964"/>
    </physiologicalReaction>
</comment>